<dbReference type="AlphaFoldDB" id="A0AAN6QEB4"/>
<dbReference type="InterPro" id="IPR001138">
    <property type="entry name" value="Zn2Cys6_DnaBD"/>
</dbReference>
<dbReference type="PANTHER" id="PTHR31001">
    <property type="entry name" value="UNCHARACTERIZED TRANSCRIPTIONAL REGULATORY PROTEIN"/>
    <property type="match status" value="1"/>
</dbReference>
<dbReference type="SMART" id="SM00066">
    <property type="entry name" value="GAL4"/>
    <property type="match status" value="1"/>
</dbReference>
<dbReference type="SMART" id="SM00906">
    <property type="entry name" value="Fungal_trans"/>
    <property type="match status" value="1"/>
</dbReference>
<evidence type="ECO:0000256" key="2">
    <source>
        <dbReference type="ARBA" id="ARBA00022723"/>
    </source>
</evidence>
<keyword evidence="3" id="KW-0539">Nucleus</keyword>
<dbReference type="EMBL" id="MU853361">
    <property type="protein sequence ID" value="KAK4108645.1"/>
    <property type="molecule type" value="Genomic_DNA"/>
</dbReference>
<feature type="compositionally biased region" description="Low complexity" evidence="4">
    <location>
        <begin position="734"/>
        <end position="750"/>
    </location>
</feature>
<dbReference type="CDD" id="cd12148">
    <property type="entry name" value="fungal_TF_MHR"/>
    <property type="match status" value="1"/>
</dbReference>
<dbReference type="GeneID" id="89933695"/>
<dbReference type="GO" id="GO:0006351">
    <property type="term" value="P:DNA-templated transcription"/>
    <property type="evidence" value="ECO:0007669"/>
    <property type="project" value="InterPro"/>
</dbReference>
<accession>A0AAN6QEB4</accession>
<evidence type="ECO:0000313" key="7">
    <source>
        <dbReference type="Proteomes" id="UP001302812"/>
    </source>
</evidence>
<dbReference type="CDD" id="cd00067">
    <property type="entry name" value="GAL4"/>
    <property type="match status" value="1"/>
</dbReference>
<dbReference type="PROSITE" id="PS50048">
    <property type="entry name" value="ZN2_CY6_FUNGAL_2"/>
    <property type="match status" value="1"/>
</dbReference>
<keyword evidence="7" id="KW-1185">Reference proteome</keyword>
<feature type="compositionally biased region" description="Low complexity" evidence="4">
    <location>
        <begin position="760"/>
        <end position="779"/>
    </location>
</feature>
<evidence type="ECO:0000256" key="4">
    <source>
        <dbReference type="SAM" id="MobiDB-lite"/>
    </source>
</evidence>
<organism evidence="6 7">
    <name type="scientific">Canariomyces notabilis</name>
    <dbReference type="NCBI Taxonomy" id="2074819"/>
    <lineage>
        <taxon>Eukaryota</taxon>
        <taxon>Fungi</taxon>
        <taxon>Dikarya</taxon>
        <taxon>Ascomycota</taxon>
        <taxon>Pezizomycotina</taxon>
        <taxon>Sordariomycetes</taxon>
        <taxon>Sordariomycetidae</taxon>
        <taxon>Sordariales</taxon>
        <taxon>Chaetomiaceae</taxon>
        <taxon>Canariomyces</taxon>
    </lineage>
</organism>
<comment type="subcellular location">
    <subcellularLocation>
        <location evidence="1">Nucleus</location>
    </subcellularLocation>
</comment>
<feature type="region of interest" description="Disordered" evidence="4">
    <location>
        <begin position="1"/>
        <end position="40"/>
    </location>
</feature>
<reference evidence="6" key="2">
    <citation type="submission" date="2023-05" db="EMBL/GenBank/DDBJ databases">
        <authorList>
            <consortium name="Lawrence Berkeley National Laboratory"/>
            <person name="Steindorff A."/>
            <person name="Hensen N."/>
            <person name="Bonometti L."/>
            <person name="Westerberg I."/>
            <person name="Brannstrom I.O."/>
            <person name="Guillou S."/>
            <person name="Cros-Aarteil S."/>
            <person name="Calhoun S."/>
            <person name="Haridas S."/>
            <person name="Kuo A."/>
            <person name="Mondo S."/>
            <person name="Pangilinan J."/>
            <person name="Riley R."/>
            <person name="Labutti K."/>
            <person name="Andreopoulos B."/>
            <person name="Lipzen A."/>
            <person name="Chen C."/>
            <person name="Yanf M."/>
            <person name="Daum C."/>
            <person name="Ng V."/>
            <person name="Clum A."/>
            <person name="Ohm R."/>
            <person name="Martin F."/>
            <person name="Silar P."/>
            <person name="Natvig D."/>
            <person name="Lalanne C."/>
            <person name="Gautier V."/>
            <person name="Ament-Velasquez S.L."/>
            <person name="Kruys A."/>
            <person name="Hutchinson M.I."/>
            <person name="Powell A.J."/>
            <person name="Barry K."/>
            <person name="Miller A.N."/>
            <person name="Grigoriev I.V."/>
            <person name="Debuchy R."/>
            <person name="Gladieux P."/>
            <person name="Thoren M.H."/>
            <person name="Johannesson H."/>
        </authorList>
    </citation>
    <scope>NUCLEOTIDE SEQUENCE</scope>
    <source>
        <strain evidence="6">CBS 508.74</strain>
    </source>
</reference>
<feature type="region of interest" description="Disordered" evidence="4">
    <location>
        <begin position="668"/>
        <end position="786"/>
    </location>
</feature>
<feature type="region of interest" description="Disordered" evidence="4">
    <location>
        <begin position="424"/>
        <end position="450"/>
    </location>
</feature>
<sequence length="922" mass="100199">MSSTTSDDTPPAGVDVDSAHSAGAGREAAEDTARPPPRKRRRIVISCTECHRRKQKCDRKLPCTNCVSRNKQGACRYDTGAPTARQQQQQQQDGTGKQQSVPGRDSETSASPPVHHHHHVASSTSTNMNRTTPSVPTLGYTSSSSSNTLTFLSRIDAAHADSEPLSTALAPPSAHASGSDVATAAVASQRYKSLIRQLPARNYIDALSAVYFREFNWQYYTLDQATFERQLAAWYRVPFDVLSPVVKSDRSDAADGMPRICLLPEEMRAFPGLVFQVLAVALLVADENDKCLSGLKYAGGMTFADLAVEYSDVGMEVLALLGKRCMGLTTIQAGWVRAGFLKYIGMVTESWHAIGATIRDAQEIGLHRDRLDPKPVGDTAEAVLECQWEVQRRRRVWMSLAQWDAHMACVLGRPTTIDYHMTPPSLPVDAPDPKDCSRTPVLPRGENDPPTPLTKALWAHRLMGVMHEIIQLEKEGPCPKDFGRVDKIHNELFEIVEQLPACFRLENPDTQWDHLAECHWLPLTRLIIPQLYTFEYMALHRPYIFTRPKSRTEALKASLDMLHVQRLYFQALKPQMYRSFSLFYGSFDAIVLMASIYILFPKEHPDLVHRALQHFQWAVERFEAMSATNALAKAALGVLHAMYLRLKKSLGISGSNIRAALASWSSAAGSPPAGGNDGNGNSPFPTQSLAAVTDTGGSFTTTGTGSRTTGNATSGFSNPLDHQQAQHHRDSNYSATGSTSACSATGTTPSDFFSSESPHTTTTTLTTTTSPNNNDNNNGEGTGTAEQGQGIEALDWNSVVPSDFDWTSLQPIHAMSDLLYNDLVTVGGSSSSGWGGGGQHQQQGHSLDNMAGEGGGFFGSHHQVENLAANGLGTGTGGDERGSGSGLQFGGFGLAEGPCQFQFEGCFGDDSVWSLLNQYAPL</sequence>
<dbReference type="SUPFAM" id="SSF57701">
    <property type="entry name" value="Zn2/Cys6 DNA-binding domain"/>
    <property type="match status" value="1"/>
</dbReference>
<dbReference type="Gene3D" id="4.10.240.10">
    <property type="entry name" value="Zn(2)-C6 fungal-type DNA-binding domain"/>
    <property type="match status" value="1"/>
</dbReference>
<dbReference type="PROSITE" id="PS00463">
    <property type="entry name" value="ZN2_CY6_FUNGAL_1"/>
    <property type="match status" value="1"/>
</dbReference>
<gene>
    <name evidence="6" type="ORF">N656DRAFT_412731</name>
</gene>
<comment type="caution">
    <text evidence="6">The sequence shown here is derived from an EMBL/GenBank/DDBJ whole genome shotgun (WGS) entry which is preliminary data.</text>
</comment>
<evidence type="ECO:0000259" key="5">
    <source>
        <dbReference type="PROSITE" id="PS50048"/>
    </source>
</evidence>
<dbReference type="Pfam" id="PF04082">
    <property type="entry name" value="Fungal_trans"/>
    <property type="match status" value="1"/>
</dbReference>
<feature type="domain" description="Zn(2)-C6 fungal-type" evidence="5">
    <location>
        <begin position="46"/>
        <end position="77"/>
    </location>
</feature>
<protein>
    <recommendedName>
        <fullName evidence="5">Zn(2)-C6 fungal-type domain-containing protein</fullName>
    </recommendedName>
</protein>
<name>A0AAN6QEB4_9PEZI</name>
<reference evidence="6" key="1">
    <citation type="journal article" date="2023" name="Mol. Phylogenet. Evol.">
        <title>Genome-scale phylogeny and comparative genomics of the fungal order Sordariales.</title>
        <authorList>
            <person name="Hensen N."/>
            <person name="Bonometti L."/>
            <person name="Westerberg I."/>
            <person name="Brannstrom I.O."/>
            <person name="Guillou S."/>
            <person name="Cros-Aarteil S."/>
            <person name="Calhoun S."/>
            <person name="Haridas S."/>
            <person name="Kuo A."/>
            <person name="Mondo S."/>
            <person name="Pangilinan J."/>
            <person name="Riley R."/>
            <person name="LaButti K."/>
            <person name="Andreopoulos B."/>
            <person name="Lipzen A."/>
            <person name="Chen C."/>
            <person name="Yan M."/>
            <person name="Daum C."/>
            <person name="Ng V."/>
            <person name="Clum A."/>
            <person name="Steindorff A."/>
            <person name="Ohm R.A."/>
            <person name="Martin F."/>
            <person name="Silar P."/>
            <person name="Natvig D.O."/>
            <person name="Lalanne C."/>
            <person name="Gautier V."/>
            <person name="Ament-Velasquez S.L."/>
            <person name="Kruys A."/>
            <person name="Hutchinson M.I."/>
            <person name="Powell A.J."/>
            <person name="Barry K."/>
            <person name="Miller A.N."/>
            <person name="Grigoriev I.V."/>
            <person name="Debuchy R."/>
            <person name="Gladieux P."/>
            <person name="Hiltunen Thoren M."/>
            <person name="Johannesson H."/>
        </authorList>
    </citation>
    <scope>NUCLEOTIDE SEQUENCE</scope>
    <source>
        <strain evidence="6">CBS 508.74</strain>
    </source>
</reference>
<dbReference type="InterPro" id="IPR007219">
    <property type="entry name" value="XnlR_reg_dom"/>
</dbReference>
<evidence type="ECO:0000313" key="6">
    <source>
        <dbReference type="EMBL" id="KAK4108645.1"/>
    </source>
</evidence>
<dbReference type="PANTHER" id="PTHR31001:SF87">
    <property type="entry name" value="COL-21"/>
    <property type="match status" value="1"/>
</dbReference>
<dbReference type="InterPro" id="IPR036864">
    <property type="entry name" value="Zn2-C6_fun-type_DNA-bd_sf"/>
</dbReference>
<dbReference type="InterPro" id="IPR050613">
    <property type="entry name" value="Sec_Metabolite_Reg"/>
</dbReference>
<evidence type="ECO:0000256" key="3">
    <source>
        <dbReference type="ARBA" id="ARBA00023242"/>
    </source>
</evidence>
<feature type="compositionally biased region" description="Low complexity" evidence="4">
    <location>
        <begin position="134"/>
        <end position="143"/>
    </location>
</feature>
<dbReference type="GO" id="GO:0005634">
    <property type="term" value="C:nucleus"/>
    <property type="evidence" value="ECO:0007669"/>
    <property type="project" value="UniProtKB-SubCell"/>
</dbReference>
<feature type="compositionally biased region" description="Low complexity" evidence="4">
    <location>
        <begin position="668"/>
        <end position="683"/>
    </location>
</feature>
<dbReference type="Proteomes" id="UP001302812">
    <property type="component" value="Unassembled WGS sequence"/>
</dbReference>
<dbReference type="GO" id="GO:0000981">
    <property type="term" value="F:DNA-binding transcription factor activity, RNA polymerase II-specific"/>
    <property type="evidence" value="ECO:0007669"/>
    <property type="project" value="InterPro"/>
</dbReference>
<dbReference type="Pfam" id="PF00172">
    <property type="entry name" value="Zn_clus"/>
    <property type="match status" value="1"/>
</dbReference>
<feature type="compositionally biased region" description="Low complexity" evidence="4">
    <location>
        <begin position="693"/>
        <end position="715"/>
    </location>
</feature>
<proteinExistence type="predicted"/>
<feature type="region of interest" description="Disordered" evidence="4">
    <location>
        <begin position="78"/>
        <end position="143"/>
    </location>
</feature>
<evidence type="ECO:0000256" key="1">
    <source>
        <dbReference type="ARBA" id="ARBA00004123"/>
    </source>
</evidence>
<dbReference type="RefSeq" id="XP_064666215.1">
    <property type="nucleotide sequence ID" value="XM_064809571.1"/>
</dbReference>
<dbReference type="GO" id="GO:0003677">
    <property type="term" value="F:DNA binding"/>
    <property type="evidence" value="ECO:0007669"/>
    <property type="project" value="InterPro"/>
</dbReference>
<keyword evidence="2" id="KW-0479">Metal-binding</keyword>
<dbReference type="GO" id="GO:0008270">
    <property type="term" value="F:zinc ion binding"/>
    <property type="evidence" value="ECO:0007669"/>
    <property type="project" value="InterPro"/>
</dbReference>